<dbReference type="Pfam" id="PF14451">
    <property type="entry name" value="Ub-Mut7C"/>
    <property type="match status" value="1"/>
</dbReference>
<evidence type="ECO:0000313" key="3">
    <source>
        <dbReference type="Proteomes" id="UP000009315"/>
    </source>
</evidence>
<proteinExistence type="predicted"/>
<dbReference type="Gene3D" id="3.10.20.30">
    <property type="match status" value="1"/>
</dbReference>
<protein>
    <submittedName>
        <fullName evidence="2">ThiamineS protein</fullName>
    </submittedName>
</protein>
<keyword evidence="3" id="KW-1185">Reference proteome</keyword>
<dbReference type="eggNOG" id="COG1977">
    <property type="taxonomic scope" value="Bacteria"/>
</dbReference>
<dbReference type="InterPro" id="IPR027798">
    <property type="entry name" value="Ub_Mut7C"/>
</dbReference>
<dbReference type="InterPro" id="IPR016155">
    <property type="entry name" value="Mopterin_synth/thiamin_S_b"/>
</dbReference>
<comment type="caution">
    <text evidence="2">The sequence shown here is derived from an EMBL/GenBank/DDBJ whole genome shotgun (WGS) entry which is preliminary data.</text>
</comment>
<dbReference type="OrthoDB" id="9797655at2"/>
<dbReference type="EMBL" id="CAOS01000003">
    <property type="protein sequence ID" value="CCO07405.1"/>
    <property type="molecule type" value="Genomic_DNA"/>
</dbReference>
<organism evidence="2 3">
    <name type="scientific">Desulforamulus hydrothermalis Lam5 = DSM 18033</name>
    <dbReference type="NCBI Taxonomy" id="1121428"/>
    <lineage>
        <taxon>Bacteria</taxon>
        <taxon>Bacillati</taxon>
        <taxon>Bacillota</taxon>
        <taxon>Clostridia</taxon>
        <taxon>Eubacteriales</taxon>
        <taxon>Peptococcaceae</taxon>
        <taxon>Desulforamulus</taxon>
    </lineage>
</organism>
<dbReference type="SUPFAM" id="SSF54285">
    <property type="entry name" value="MoaD/ThiS"/>
    <property type="match status" value="1"/>
</dbReference>
<reference evidence="2 3" key="1">
    <citation type="journal article" date="2013" name="Genome Announc.">
        <title>Genome Sequence of the Sulfate-Reducing Bacterium Desulfotomaculum hydrothermale Lam5(T).</title>
        <authorList>
            <person name="Amin O."/>
            <person name="Fardeau M.L."/>
            <person name="Valette O."/>
            <person name="Hirschler-Rea A."/>
            <person name="Barbe V."/>
            <person name="Medigue C."/>
            <person name="Vacherie B."/>
            <person name="Ollivier B."/>
            <person name="Bertin P.N."/>
            <person name="Dolla A."/>
        </authorList>
    </citation>
    <scope>NUCLEOTIDE SEQUENCE [LARGE SCALE GENOMIC DNA]</scope>
    <source>
        <strain evidence="3">Lam5 / DSM 18033</strain>
    </source>
</reference>
<feature type="domain" description="Ubiquitin Mut7-C" evidence="1">
    <location>
        <begin position="13"/>
        <end position="75"/>
    </location>
</feature>
<evidence type="ECO:0000259" key="1">
    <source>
        <dbReference type="Pfam" id="PF14451"/>
    </source>
</evidence>
<dbReference type="STRING" id="1121428.DESHY_110349"/>
<dbReference type="Proteomes" id="UP000009315">
    <property type="component" value="Unassembled WGS sequence"/>
</dbReference>
<dbReference type="AlphaFoldDB" id="K8DXT7"/>
<evidence type="ECO:0000313" key="2">
    <source>
        <dbReference type="EMBL" id="CCO07405.1"/>
    </source>
</evidence>
<dbReference type="RefSeq" id="WP_008410263.1">
    <property type="nucleotide sequence ID" value="NZ_CAOS01000003.1"/>
</dbReference>
<sequence length="80" mass="8521">MQRKVKVELRGPLTRYAPNLQGGPIWVDLSEHATVGSILSSLGIAREYVSMMVVNGKKAEPSTLLGEGDCLIIFPPVAGG</sequence>
<dbReference type="InterPro" id="IPR012675">
    <property type="entry name" value="Beta-grasp_dom_sf"/>
</dbReference>
<name>K8DXT7_9FIRM</name>
<gene>
    <name evidence="2" type="ORF">DESHY_110349</name>
</gene>
<accession>K8DXT7</accession>